<feature type="binding site" evidence="12">
    <location>
        <position position="896"/>
    </location>
    <ligand>
        <name>Zn(2+)</name>
        <dbReference type="ChEBI" id="CHEBI:29105"/>
        <label>2</label>
    </ligand>
</feature>
<dbReference type="Gene3D" id="1.10.150.390">
    <property type="match status" value="1"/>
</dbReference>
<evidence type="ECO:0000256" key="12">
    <source>
        <dbReference type="HAMAP-Rule" id="MF_01322"/>
    </source>
</evidence>
<dbReference type="Gene3D" id="1.10.132.30">
    <property type="match status" value="1"/>
</dbReference>
<evidence type="ECO:0000256" key="5">
    <source>
        <dbReference type="ARBA" id="ARBA00022679"/>
    </source>
</evidence>
<dbReference type="FunFam" id="1.10.150.390:FF:000002">
    <property type="entry name" value="DNA-directed RNA polymerase subunit beta"/>
    <property type="match status" value="1"/>
</dbReference>
<dbReference type="NCBIfam" id="TIGR02386">
    <property type="entry name" value="rpoC_TIGR"/>
    <property type="match status" value="1"/>
</dbReference>
<dbReference type="GO" id="GO:0000287">
    <property type="term" value="F:magnesium ion binding"/>
    <property type="evidence" value="ECO:0007669"/>
    <property type="project" value="UniProtKB-UniRule"/>
</dbReference>
<comment type="function">
    <text evidence="12 13">DNA-dependent RNA polymerase catalyzes the transcription of DNA into RNA using the four ribonucleoside triphosphates as substrates.</text>
</comment>
<dbReference type="InterPro" id="IPR007083">
    <property type="entry name" value="RNA_pol_Rpb1_4"/>
</dbReference>
<evidence type="ECO:0000256" key="8">
    <source>
        <dbReference type="ARBA" id="ARBA00022833"/>
    </source>
</evidence>
<dbReference type="OrthoDB" id="9815296at2"/>
<dbReference type="Gene3D" id="4.10.860.120">
    <property type="entry name" value="RNA polymerase II, clamp domain"/>
    <property type="match status" value="1"/>
</dbReference>
<dbReference type="GO" id="GO:0008270">
    <property type="term" value="F:zinc ion binding"/>
    <property type="evidence" value="ECO:0007669"/>
    <property type="project" value="UniProtKB-UniRule"/>
</dbReference>
<comment type="similarity">
    <text evidence="2">In the N-terminal section; belongs to the RNA polymerase beta chain family.</text>
</comment>
<dbReference type="HAMAP" id="MF_01322">
    <property type="entry name" value="RNApol_bact_RpoC"/>
    <property type="match status" value="1"/>
</dbReference>
<dbReference type="InterPro" id="IPR000722">
    <property type="entry name" value="RNA_pol_asu"/>
</dbReference>
<reference evidence="16" key="1">
    <citation type="submission" date="2025-08" db="UniProtKB">
        <authorList>
            <consortium name="RefSeq"/>
        </authorList>
    </citation>
    <scope>IDENTIFICATION</scope>
</reference>
<evidence type="ECO:0000256" key="7">
    <source>
        <dbReference type="ARBA" id="ARBA00022723"/>
    </source>
</evidence>
<keyword evidence="7 12" id="KW-0479">Metal-binding</keyword>
<organism evidence="15 16">
    <name type="scientific">Derxia gummosa DSM 723</name>
    <dbReference type="NCBI Taxonomy" id="1121388"/>
    <lineage>
        <taxon>Bacteria</taxon>
        <taxon>Pseudomonadati</taxon>
        <taxon>Pseudomonadota</taxon>
        <taxon>Betaproteobacteria</taxon>
        <taxon>Burkholderiales</taxon>
        <taxon>Alcaligenaceae</taxon>
        <taxon>Derxia</taxon>
    </lineage>
</organism>
<feature type="domain" description="RNA polymerase N-terminal" evidence="14">
    <location>
        <begin position="235"/>
        <end position="514"/>
    </location>
</feature>
<feature type="binding site" evidence="12">
    <location>
        <position position="85"/>
    </location>
    <ligand>
        <name>Zn(2+)</name>
        <dbReference type="ChEBI" id="CHEBI:29105"/>
        <label>1</label>
    </ligand>
</feature>
<evidence type="ECO:0000256" key="2">
    <source>
        <dbReference type="ARBA" id="ARBA00007616"/>
    </source>
</evidence>
<dbReference type="SUPFAM" id="SSF64484">
    <property type="entry name" value="beta and beta-prime subunits of DNA dependent RNA-polymerase"/>
    <property type="match status" value="1"/>
</dbReference>
<evidence type="ECO:0000259" key="14">
    <source>
        <dbReference type="SMART" id="SM00663"/>
    </source>
</evidence>
<dbReference type="CDD" id="cd01609">
    <property type="entry name" value="RNAP_beta'_N"/>
    <property type="match status" value="1"/>
</dbReference>
<keyword evidence="6 12" id="KW-0548">Nucleotidyltransferase</keyword>
<proteinExistence type="inferred from homology"/>
<dbReference type="InterPro" id="IPR045867">
    <property type="entry name" value="DNA-dir_RpoC_beta_prime"/>
</dbReference>
<feature type="binding site" evidence="12">
    <location>
        <position position="889"/>
    </location>
    <ligand>
        <name>Zn(2+)</name>
        <dbReference type="ChEBI" id="CHEBI:29105"/>
        <label>2</label>
    </ligand>
</feature>
<dbReference type="Gene3D" id="1.10.40.90">
    <property type="match status" value="1"/>
</dbReference>
<feature type="binding site" evidence="12">
    <location>
        <position position="464"/>
    </location>
    <ligand>
        <name>Mg(2+)</name>
        <dbReference type="ChEBI" id="CHEBI:18420"/>
    </ligand>
</feature>
<comment type="catalytic activity">
    <reaction evidence="11 12 13">
        <text>RNA(n) + a ribonucleoside 5'-triphosphate = RNA(n+1) + diphosphate</text>
        <dbReference type="Rhea" id="RHEA:21248"/>
        <dbReference type="Rhea" id="RHEA-COMP:14527"/>
        <dbReference type="Rhea" id="RHEA-COMP:17342"/>
        <dbReference type="ChEBI" id="CHEBI:33019"/>
        <dbReference type="ChEBI" id="CHEBI:61557"/>
        <dbReference type="ChEBI" id="CHEBI:140395"/>
        <dbReference type="EC" id="2.7.7.6"/>
    </reaction>
</comment>
<dbReference type="InterPro" id="IPR007066">
    <property type="entry name" value="RNA_pol_Rpb1_3"/>
</dbReference>
<feature type="binding site" evidence="12">
    <location>
        <position position="815"/>
    </location>
    <ligand>
        <name>Zn(2+)</name>
        <dbReference type="ChEBI" id="CHEBI:29105"/>
        <label>2</label>
    </ligand>
</feature>
<gene>
    <name evidence="12 16" type="primary">rpoC</name>
</gene>
<comment type="similarity">
    <text evidence="3">In the C-terminal section; belongs to the RNA polymerase beta' chain family.</text>
</comment>
<dbReference type="Pfam" id="PF04998">
    <property type="entry name" value="RNA_pol_Rpb1_5"/>
    <property type="match status" value="1"/>
</dbReference>
<dbReference type="GO" id="GO:0000428">
    <property type="term" value="C:DNA-directed RNA polymerase complex"/>
    <property type="evidence" value="ECO:0007669"/>
    <property type="project" value="UniProtKB-KW"/>
</dbReference>
<dbReference type="InterPro" id="IPR042102">
    <property type="entry name" value="RNA_pol_Rpb1_3_sf"/>
</dbReference>
<dbReference type="InterPro" id="IPR038120">
    <property type="entry name" value="Rpb1_funnel_sf"/>
</dbReference>
<dbReference type="FunFam" id="1.10.132.30:FF:000003">
    <property type="entry name" value="DNA-directed RNA polymerase subunit beta"/>
    <property type="match status" value="1"/>
</dbReference>
<evidence type="ECO:0000256" key="6">
    <source>
        <dbReference type="ARBA" id="ARBA00022695"/>
    </source>
</evidence>
<comment type="cofactor">
    <cofactor evidence="12">
        <name>Mg(2+)</name>
        <dbReference type="ChEBI" id="CHEBI:18420"/>
    </cofactor>
    <text evidence="12">Binds 1 Mg(2+) ion per subunit.</text>
</comment>
<dbReference type="PANTHER" id="PTHR19376:SF54">
    <property type="entry name" value="DNA-DIRECTED RNA POLYMERASE SUBUNIT BETA"/>
    <property type="match status" value="1"/>
</dbReference>
<dbReference type="Pfam" id="PF04983">
    <property type="entry name" value="RNA_pol_Rpb1_3"/>
    <property type="match status" value="1"/>
</dbReference>
<dbReference type="Gene3D" id="2.40.50.100">
    <property type="match status" value="3"/>
</dbReference>
<keyword evidence="8 12" id="KW-0862">Zinc</keyword>
<dbReference type="PANTHER" id="PTHR19376">
    <property type="entry name" value="DNA-DIRECTED RNA POLYMERASE"/>
    <property type="match status" value="1"/>
</dbReference>
<keyword evidence="4 12" id="KW-0240">DNA-directed RNA polymerase</keyword>
<dbReference type="FunFam" id="4.10.860.120:FF:000001">
    <property type="entry name" value="DNA-directed RNA polymerase subunit beta"/>
    <property type="match status" value="1"/>
</dbReference>
<dbReference type="GO" id="GO:0003677">
    <property type="term" value="F:DNA binding"/>
    <property type="evidence" value="ECO:0007669"/>
    <property type="project" value="UniProtKB-UniRule"/>
</dbReference>
<dbReference type="SMART" id="SM00663">
    <property type="entry name" value="RPOLA_N"/>
    <property type="match status" value="1"/>
</dbReference>
<evidence type="ECO:0000256" key="9">
    <source>
        <dbReference type="ARBA" id="ARBA00022842"/>
    </source>
</evidence>
<evidence type="ECO:0000256" key="11">
    <source>
        <dbReference type="ARBA" id="ARBA00048552"/>
    </source>
</evidence>
<feature type="binding site" evidence="12">
    <location>
        <position position="899"/>
    </location>
    <ligand>
        <name>Zn(2+)</name>
        <dbReference type="ChEBI" id="CHEBI:29105"/>
        <label>2</label>
    </ligand>
</feature>
<keyword evidence="10 12" id="KW-0804">Transcription</keyword>
<feature type="binding site" evidence="12">
    <location>
        <position position="70"/>
    </location>
    <ligand>
        <name>Zn(2+)</name>
        <dbReference type="ChEBI" id="CHEBI:29105"/>
        <label>1</label>
    </ligand>
</feature>
<dbReference type="Pfam" id="PF00623">
    <property type="entry name" value="RNA_pol_Rpb1_2"/>
    <property type="match status" value="2"/>
</dbReference>
<evidence type="ECO:0000256" key="4">
    <source>
        <dbReference type="ARBA" id="ARBA00022478"/>
    </source>
</evidence>
<evidence type="ECO:0000256" key="10">
    <source>
        <dbReference type="ARBA" id="ARBA00023163"/>
    </source>
</evidence>
<keyword evidence="15" id="KW-1185">Reference proteome</keyword>
<comment type="cofactor">
    <cofactor evidence="12">
        <name>Zn(2+)</name>
        <dbReference type="ChEBI" id="CHEBI:29105"/>
    </cofactor>
    <text evidence="12">Binds 2 Zn(2+) ions per subunit.</text>
</comment>
<feature type="binding site" evidence="12">
    <location>
        <position position="72"/>
    </location>
    <ligand>
        <name>Zn(2+)</name>
        <dbReference type="ChEBI" id="CHEBI:29105"/>
        <label>1</label>
    </ligand>
</feature>
<evidence type="ECO:0000256" key="13">
    <source>
        <dbReference type="RuleBase" id="RU004279"/>
    </source>
</evidence>
<dbReference type="InterPro" id="IPR007080">
    <property type="entry name" value="RNA_pol_Rpb1_1"/>
</dbReference>
<name>A0A8B6X5N2_9BURK</name>
<evidence type="ECO:0000256" key="3">
    <source>
        <dbReference type="ARBA" id="ARBA00009839"/>
    </source>
</evidence>
<feature type="binding site" evidence="12">
    <location>
        <position position="460"/>
    </location>
    <ligand>
        <name>Mg(2+)</name>
        <dbReference type="ChEBI" id="CHEBI:18420"/>
    </ligand>
</feature>
<accession>A0A8B6X5N2</accession>
<evidence type="ECO:0000313" key="16">
    <source>
        <dbReference type="RefSeq" id="WP_028312385.1"/>
    </source>
</evidence>
<sequence>MKALLDLFKQVQQDEQFDAIRIGLASPEKIRSWSFGEVKKPETINYRTFKPERDGLFCAKIFGPIKDYECLCGKYKRLKHRGVICEKCGVEVTLAKVRRERMGHIELASPVAHIWFLKSLPSRLGMVLDMTLRDIERVLYFEAFVVTDPGMTMLKRAQILSPDQYDQEWEKNPDEFTAFMGAEGIRELLRTIDIEREIEQLRQDLAATGSEAKIKKIAKRLKVLEGFQKSGIKPDWMIMEVLPVLPPELRPLVPLDGGRFATSDLNDLYRRVINRNNRLKRLLELKAPEIIVRNEKRMLQEAVDSLLDNGRRGKAMTGANKRPLKSLAEMIKGKGGRFRQNLLGKRVDYSGRSVIVVGPTLKLHQCGLPKLMALELFKPFIFNRLEQMGLAPTIKAAKKAVESQIPEVWDILEEVIREHPIMLNRAPTLHRLGIQAFEPQLVEGKAINLHPLVCAAFNADFDGDQMAVHVPLSLEAQMEARSLMLASNNVLFPASGDPSIVPSQDIVLGLYYATRDKINGKGEGMIFADVDEVQRAYDNKEVEIATRITVRLREVEVDKATGIRTPKITRYDTTVGRALLSTILPEGLPFTVMNRALKKKEISKLINVSFRRCGLRATVVFADQLMQSGFRLATRAGISIAMGDMLIPASKAPLVEAAENEVKEIEQQYASGLVTKGERYNKVIDIWGRAGDQVGKEMMKHLAVEKTIDRHGKEVDQESFNAIYMMADSGARGSAAQIRQLAGMRGLMAKPDGSIIETPITANFREGLNVLQYFISTHGARKGLADTALKTANSGYLTRRLVDVTQDLVVIEDDCGTDSGVVMRALVEGGEVIEALRDRILGRTTAIDVNHPETSEVVFPAGTLLDEDAVEAIESLGIDEVKVRTALTCATRYGICAKCYGRDLGRGVLVNTGEAVGVIAAQSIGEPGTQLTMRTFHIGGAASRAAVASGVEAKSNGTVRFTAAMRYVTNTKGEQVVITRSGEVIITDDNGRERERHKIPYGATLLQLDGKVVKAGTQLATWDPLTRPIITEHGGQVKFEHVEEGVTVAKQIDEVTGLSTLVVIDSKRRSTSKVTIRPTVKLLDEHGKEVKVPGTEHPVTITFPTGALITVKDGQQIGGGEVLARIPTESQKTRDITGGLPRVAELFEARSPKDAGMLADVTGTVTFGKETKGKQRLIITDLDGVAHEFLIPKDKNVLVHDGQVVNKGELIVDGPADPQDILRLLGIEALARYIVDEVQDVYRLQGVKINDKHIEVIVRQMLRRVQVTDAGDTGFIPGEQVERSELLDANDAVIEKGGRPALYDNVLLGITKASLSTDSFISAASFQETTRVLTEAAIMGKRDELRGLKENVIVGRLIPAGTGLAYHTARKVKESQDALEAAALAALEAMPASAELSAHNEESPSEEG</sequence>
<dbReference type="InterPro" id="IPR044893">
    <property type="entry name" value="RNA_pol_Rpb1_clamp_domain"/>
</dbReference>
<dbReference type="CDD" id="cd02655">
    <property type="entry name" value="RNAP_beta'_C"/>
    <property type="match status" value="1"/>
</dbReference>
<dbReference type="Pfam" id="PF05000">
    <property type="entry name" value="RNA_pol_Rpb1_4"/>
    <property type="match status" value="1"/>
</dbReference>
<comment type="similarity">
    <text evidence="1 12 13">Belongs to the RNA polymerase beta' chain family.</text>
</comment>
<dbReference type="Pfam" id="PF04997">
    <property type="entry name" value="RNA_pol_Rpb1_1"/>
    <property type="match status" value="1"/>
</dbReference>
<feature type="binding site" evidence="12">
    <location>
        <position position="462"/>
    </location>
    <ligand>
        <name>Mg(2+)</name>
        <dbReference type="ChEBI" id="CHEBI:18420"/>
    </ligand>
</feature>
<dbReference type="InterPro" id="IPR012754">
    <property type="entry name" value="DNA-dir_RpoC_beta_prime_bact"/>
</dbReference>
<keyword evidence="9 12" id="KW-0460">Magnesium</keyword>
<feature type="binding site" evidence="12">
    <location>
        <position position="88"/>
    </location>
    <ligand>
        <name>Zn(2+)</name>
        <dbReference type="ChEBI" id="CHEBI:29105"/>
        <label>1</label>
    </ligand>
</feature>
<protein>
    <recommendedName>
        <fullName evidence="12">DNA-directed RNA polymerase subunit beta'</fullName>
        <shortName evidence="12">RNAP subunit beta'</shortName>
        <ecNumber evidence="12">2.7.7.6</ecNumber>
    </recommendedName>
    <alternativeName>
        <fullName evidence="12">RNA polymerase subunit beta'</fullName>
    </alternativeName>
    <alternativeName>
        <fullName evidence="12">Transcriptase subunit beta'</fullName>
    </alternativeName>
</protein>
<comment type="subunit">
    <text evidence="12">The RNAP catalytic core consists of 2 alpha, 1 beta, 1 beta' and 1 omega subunit. When a sigma factor is associated with the core the holoenzyme is formed, which can initiate transcription.</text>
</comment>
<dbReference type="GO" id="GO:0006351">
    <property type="term" value="P:DNA-templated transcription"/>
    <property type="evidence" value="ECO:0007669"/>
    <property type="project" value="UniProtKB-UniRule"/>
</dbReference>
<dbReference type="InterPro" id="IPR006592">
    <property type="entry name" value="RNA_pol_N"/>
</dbReference>
<keyword evidence="5 12" id="KW-0808">Transferase</keyword>
<dbReference type="RefSeq" id="WP_028312385.1">
    <property type="nucleotide sequence ID" value="NZ_AXWS01000019.1"/>
</dbReference>
<dbReference type="Gene3D" id="2.40.40.20">
    <property type="match status" value="1"/>
</dbReference>
<dbReference type="EC" id="2.7.7.6" evidence="12"/>
<dbReference type="GO" id="GO:0003899">
    <property type="term" value="F:DNA-directed RNA polymerase activity"/>
    <property type="evidence" value="ECO:0007669"/>
    <property type="project" value="UniProtKB-UniRule"/>
</dbReference>
<dbReference type="Gene3D" id="1.10.274.100">
    <property type="entry name" value="RNA polymerase Rpb1, domain 3"/>
    <property type="match status" value="1"/>
</dbReference>
<evidence type="ECO:0000313" key="15">
    <source>
        <dbReference type="Proteomes" id="UP000675920"/>
    </source>
</evidence>
<dbReference type="Proteomes" id="UP000675920">
    <property type="component" value="Unplaced"/>
</dbReference>
<dbReference type="Gene3D" id="1.10.1790.20">
    <property type="match status" value="1"/>
</dbReference>
<evidence type="ECO:0000256" key="1">
    <source>
        <dbReference type="ARBA" id="ARBA00006460"/>
    </source>
</evidence>
<dbReference type="InterPro" id="IPR007081">
    <property type="entry name" value="RNA_pol_Rpb1_5"/>
</dbReference>